<evidence type="ECO:0000313" key="11">
    <source>
        <dbReference type="EMBL" id="MBB4685411.1"/>
    </source>
</evidence>
<organism evidence="11 12">
    <name type="scientific">Amycolatopsis jiangsuensis</name>
    <dbReference type="NCBI Taxonomy" id="1181879"/>
    <lineage>
        <taxon>Bacteria</taxon>
        <taxon>Bacillati</taxon>
        <taxon>Actinomycetota</taxon>
        <taxon>Actinomycetes</taxon>
        <taxon>Pseudonocardiales</taxon>
        <taxon>Pseudonocardiaceae</taxon>
        <taxon>Amycolatopsis</taxon>
    </lineage>
</organism>
<feature type="transmembrane region" description="Helical" evidence="9">
    <location>
        <begin position="441"/>
        <end position="460"/>
    </location>
</feature>
<dbReference type="GO" id="GO:0042910">
    <property type="term" value="F:xenobiotic transmembrane transporter activity"/>
    <property type="evidence" value="ECO:0007669"/>
    <property type="project" value="InterPro"/>
</dbReference>
<dbReference type="NCBIfam" id="TIGR00710">
    <property type="entry name" value="efflux_Bcr_CflA"/>
    <property type="match status" value="1"/>
</dbReference>
<feature type="compositionally biased region" description="Basic and acidic residues" evidence="8">
    <location>
        <begin position="7"/>
        <end position="24"/>
    </location>
</feature>
<dbReference type="PANTHER" id="PTHR23502:SF132">
    <property type="entry name" value="POLYAMINE TRANSPORTER 2-RELATED"/>
    <property type="match status" value="1"/>
</dbReference>
<evidence type="ECO:0000313" key="12">
    <source>
        <dbReference type="Proteomes" id="UP000581769"/>
    </source>
</evidence>
<evidence type="ECO:0000256" key="3">
    <source>
        <dbReference type="ARBA" id="ARBA00022448"/>
    </source>
</evidence>
<feature type="compositionally biased region" description="Low complexity" evidence="8">
    <location>
        <begin position="37"/>
        <end position="99"/>
    </location>
</feature>
<accession>A0A840IS37</accession>
<dbReference type="InterPro" id="IPR005829">
    <property type="entry name" value="Sugar_transporter_CS"/>
</dbReference>
<sequence>MTSGPETTRHTTGEARRAAEEKPGRKGVPTDATTIDTATGPARTTAGTAISPAHTTGATTDTTTSPHTSSATTDTATGPRTTGATDVPETNASAGPRSSARPARRWSLLLILGGLSAFGPLSIDMYLPALPRMAADLRAPDTTVQLTLTAFVVGLAIGQIVAGPLSDALGRRRPLLAGLVLYAAGSVLAALSPGIELLIAARVLEALGAAAGLVISRATVRDLYSGTAMTKFFSMLMLVNGLAPILAPVIGGQLLTFTSWRGVFVVLTAFGLLLLVSAAVALPEPLPAERRRPARLGGVLRTYGHLLADRTFLGYALAASLLFASLFAYISGSSFALQGVYGLSPQLYSLVFGLNGVGIVLAGQLNGRLVGRFAERNLLLTGLTIAAVAGTLTLTATLLALPLPGVLIPLLFMVSSVGLVMPNASSLALDAHARSAGSAAALLGVLQFAIGAIATPLVGLGGPGTAVPMAATMAGFGVLALLASALTRPGRRGSRPGAARP</sequence>
<feature type="transmembrane region" description="Helical" evidence="9">
    <location>
        <begin position="197"/>
        <end position="220"/>
    </location>
</feature>
<dbReference type="Proteomes" id="UP000581769">
    <property type="component" value="Unassembled WGS sequence"/>
</dbReference>
<evidence type="ECO:0000256" key="1">
    <source>
        <dbReference type="ARBA" id="ARBA00004651"/>
    </source>
</evidence>
<evidence type="ECO:0000256" key="6">
    <source>
        <dbReference type="ARBA" id="ARBA00022989"/>
    </source>
</evidence>
<gene>
    <name evidence="11" type="ORF">BJY18_002896</name>
</gene>
<dbReference type="EMBL" id="JACHMG010000001">
    <property type="protein sequence ID" value="MBB4685411.1"/>
    <property type="molecule type" value="Genomic_DNA"/>
</dbReference>
<keyword evidence="7 9" id="KW-0472">Membrane</keyword>
<feature type="region of interest" description="Disordered" evidence="8">
    <location>
        <begin position="1"/>
        <end position="99"/>
    </location>
</feature>
<dbReference type="InterPro" id="IPR020846">
    <property type="entry name" value="MFS_dom"/>
</dbReference>
<dbReference type="PROSITE" id="PS00216">
    <property type="entry name" value="SUGAR_TRANSPORT_1"/>
    <property type="match status" value="1"/>
</dbReference>
<dbReference type="Pfam" id="PF07690">
    <property type="entry name" value="MFS_1"/>
    <property type="match status" value="1"/>
</dbReference>
<dbReference type="PANTHER" id="PTHR23502">
    <property type="entry name" value="MAJOR FACILITATOR SUPERFAMILY"/>
    <property type="match status" value="1"/>
</dbReference>
<proteinExistence type="inferred from homology"/>
<dbReference type="GO" id="GO:1990961">
    <property type="term" value="P:xenobiotic detoxification by transmembrane export across the plasma membrane"/>
    <property type="evidence" value="ECO:0007669"/>
    <property type="project" value="InterPro"/>
</dbReference>
<dbReference type="CDD" id="cd17320">
    <property type="entry name" value="MFS_MdfA_MDR_like"/>
    <property type="match status" value="1"/>
</dbReference>
<feature type="transmembrane region" description="Helical" evidence="9">
    <location>
        <begin position="407"/>
        <end position="429"/>
    </location>
</feature>
<keyword evidence="5 9" id="KW-0812">Transmembrane</keyword>
<keyword evidence="6 9" id="KW-1133">Transmembrane helix</keyword>
<evidence type="ECO:0000256" key="8">
    <source>
        <dbReference type="SAM" id="MobiDB-lite"/>
    </source>
</evidence>
<feature type="transmembrane region" description="Helical" evidence="9">
    <location>
        <begin position="106"/>
        <end position="123"/>
    </location>
</feature>
<feature type="transmembrane region" description="Helical" evidence="9">
    <location>
        <begin position="466"/>
        <end position="486"/>
    </location>
</feature>
<feature type="transmembrane region" description="Helical" evidence="9">
    <location>
        <begin position="312"/>
        <end position="335"/>
    </location>
</feature>
<dbReference type="InterPro" id="IPR011701">
    <property type="entry name" value="MFS"/>
</dbReference>
<dbReference type="FunFam" id="1.20.1720.10:FF:000005">
    <property type="entry name" value="Bcr/CflA family efflux transporter"/>
    <property type="match status" value="1"/>
</dbReference>
<feature type="transmembrane region" description="Helical" evidence="9">
    <location>
        <begin position="143"/>
        <end position="162"/>
    </location>
</feature>
<evidence type="ECO:0000259" key="10">
    <source>
        <dbReference type="PROSITE" id="PS50850"/>
    </source>
</evidence>
<comment type="subcellular location">
    <subcellularLocation>
        <location evidence="1">Cell membrane</location>
        <topology evidence="1">Multi-pass membrane protein</topology>
    </subcellularLocation>
</comment>
<protein>
    <submittedName>
        <fullName evidence="11">DHA1 family bicyclomycin/chloramphenicol resistance-like MFS transporter</fullName>
    </submittedName>
</protein>
<evidence type="ECO:0000256" key="2">
    <source>
        <dbReference type="ARBA" id="ARBA00006236"/>
    </source>
</evidence>
<feature type="transmembrane region" description="Helical" evidence="9">
    <location>
        <begin position="347"/>
        <end position="366"/>
    </location>
</feature>
<feature type="transmembrane region" description="Helical" evidence="9">
    <location>
        <begin position="232"/>
        <end position="250"/>
    </location>
</feature>
<keyword evidence="4" id="KW-1003">Cell membrane</keyword>
<dbReference type="Gene3D" id="1.20.1720.10">
    <property type="entry name" value="Multidrug resistance protein D"/>
    <property type="match status" value="1"/>
</dbReference>
<keyword evidence="12" id="KW-1185">Reference proteome</keyword>
<keyword evidence="3" id="KW-0813">Transport</keyword>
<evidence type="ECO:0000256" key="5">
    <source>
        <dbReference type="ARBA" id="ARBA00022692"/>
    </source>
</evidence>
<evidence type="ECO:0000256" key="9">
    <source>
        <dbReference type="SAM" id="Phobius"/>
    </source>
</evidence>
<dbReference type="InterPro" id="IPR004812">
    <property type="entry name" value="Efflux_drug-R_Bcr/CmlA"/>
</dbReference>
<feature type="transmembrane region" description="Helical" evidence="9">
    <location>
        <begin position="262"/>
        <end position="282"/>
    </location>
</feature>
<feature type="transmembrane region" description="Helical" evidence="9">
    <location>
        <begin position="174"/>
        <end position="191"/>
    </location>
</feature>
<dbReference type="PROSITE" id="PS50850">
    <property type="entry name" value="MFS"/>
    <property type="match status" value="1"/>
</dbReference>
<evidence type="ECO:0000256" key="4">
    <source>
        <dbReference type="ARBA" id="ARBA00022475"/>
    </source>
</evidence>
<name>A0A840IS37_9PSEU</name>
<dbReference type="GO" id="GO:0005886">
    <property type="term" value="C:plasma membrane"/>
    <property type="evidence" value="ECO:0007669"/>
    <property type="project" value="UniProtKB-SubCell"/>
</dbReference>
<dbReference type="SUPFAM" id="SSF103473">
    <property type="entry name" value="MFS general substrate transporter"/>
    <property type="match status" value="1"/>
</dbReference>
<reference evidence="11 12" key="1">
    <citation type="submission" date="2020-08" db="EMBL/GenBank/DDBJ databases">
        <title>Sequencing the genomes of 1000 actinobacteria strains.</title>
        <authorList>
            <person name="Klenk H.-P."/>
        </authorList>
    </citation>
    <scope>NUCLEOTIDE SEQUENCE [LARGE SCALE GENOMIC DNA]</scope>
    <source>
        <strain evidence="11 12">DSM 45859</strain>
    </source>
</reference>
<comment type="caution">
    <text evidence="11">The sequence shown here is derived from an EMBL/GenBank/DDBJ whole genome shotgun (WGS) entry which is preliminary data.</text>
</comment>
<evidence type="ECO:0000256" key="7">
    <source>
        <dbReference type="ARBA" id="ARBA00023136"/>
    </source>
</evidence>
<dbReference type="InterPro" id="IPR036259">
    <property type="entry name" value="MFS_trans_sf"/>
</dbReference>
<feature type="domain" description="Major facilitator superfamily (MFS) profile" evidence="10">
    <location>
        <begin position="108"/>
        <end position="492"/>
    </location>
</feature>
<feature type="transmembrane region" description="Helical" evidence="9">
    <location>
        <begin position="378"/>
        <end position="401"/>
    </location>
</feature>
<dbReference type="AlphaFoldDB" id="A0A840IS37"/>
<comment type="similarity">
    <text evidence="2">Belongs to the major facilitator superfamily. Bcr/CmlA family.</text>
</comment>
<dbReference type="RefSeq" id="WP_246458866.1">
    <property type="nucleotide sequence ID" value="NZ_JACHMG010000001.1"/>
</dbReference>